<evidence type="ECO:0000313" key="2">
    <source>
        <dbReference type="EMBL" id="CAI2361134.1"/>
    </source>
</evidence>
<gene>
    <name evidence="2" type="ORF">ECRASSUSDP1_LOCUS2444</name>
</gene>
<feature type="compositionally biased region" description="Polar residues" evidence="1">
    <location>
        <begin position="491"/>
        <end position="526"/>
    </location>
</feature>
<protein>
    <submittedName>
        <fullName evidence="2">Uncharacterized protein</fullName>
    </submittedName>
</protein>
<organism evidence="2 3">
    <name type="scientific">Euplotes crassus</name>
    <dbReference type="NCBI Taxonomy" id="5936"/>
    <lineage>
        <taxon>Eukaryota</taxon>
        <taxon>Sar</taxon>
        <taxon>Alveolata</taxon>
        <taxon>Ciliophora</taxon>
        <taxon>Intramacronucleata</taxon>
        <taxon>Spirotrichea</taxon>
        <taxon>Hypotrichia</taxon>
        <taxon>Euplotida</taxon>
        <taxon>Euplotidae</taxon>
        <taxon>Moneuplotes</taxon>
    </lineage>
</organism>
<dbReference type="EMBL" id="CAMPGE010002336">
    <property type="protein sequence ID" value="CAI2361134.1"/>
    <property type="molecule type" value="Genomic_DNA"/>
</dbReference>
<feature type="compositionally biased region" description="Basic and acidic residues" evidence="1">
    <location>
        <begin position="463"/>
        <end position="473"/>
    </location>
</feature>
<dbReference type="Proteomes" id="UP001295684">
    <property type="component" value="Unassembled WGS sequence"/>
</dbReference>
<comment type="caution">
    <text evidence="2">The sequence shown here is derived from an EMBL/GenBank/DDBJ whole genome shotgun (WGS) entry which is preliminary data.</text>
</comment>
<evidence type="ECO:0000313" key="3">
    <source>
        <dbReference type="Proteomes" id="UP001295684"/>
    </source>
</evidence>
<sequence>MSAYNTETIDSCMINIKTIPSKCPKKIALNKLEPKTNKSRNFIKKHNTTTGAKTNIKGREPGVYNAFISRKSFRNNKVSNTKSVYKKEKSSEKPVTQPKASSKCSLNHKINKNTLYRKTFRTKISPKQGYSRNISKPKYLATQPINCYSIKLPTNTDHIKKKRGSSKPKTNYNQGNKWCSSFTYTMRESNKFKFARSPQNKPKRPIVCSKSPNVSHRMKVAKPGKLPSCKKRKEEIKTKCSPKQKAKKLVPQSYRSNIVPAPRICKKLISKRENPKRLGKRSPPAIPKRSIKLNLANISTNKFPSKQPEVKMEKYSKYIIKKEAQEINKHAENQPEGNQNTISNVNISIEDLECITTSEGDKIRSSKEVPEIVSKEIFLSKETDPPMRIYDMPEDLESEVSSFKGCISPDKLFADPDESQENTVERRIEILELHDLLLDELCVNQEEKLNQKVSQIELLDDPSEAHKEEETKKALKNNPQDQQDRELNERGTMSENSNPEDNGETTVVNCTSQAGAFSQINTDRVD</sequence>
<feature type="region of interest" description="Disordered" evidence="1">
    <location>
        <begin position="455"/>
        <end position="526"/>
    </location>
</feature>
<feature type="region of interest" description="Disordered" evidence="1">
    <location>
        <begin position="79"/>
        <end position="102"/>
    </location>
</feature>
<dbReference type="AlphaFoldDB" id="A0AAD1U6K6"/>
<keyword evidence="3" id="KW-1185">Reference proteome</keyword>
<accession>A0AAD1U6K6</accession>
<reference evidence="2" key="1">
    <citation type="submission" date="2023-07" db="EMBL/GenBank/DDBJ databases">
        <authorList>
            <consortium name="AG Swart"/>
            <person name="Singh M."/>
            <person name="Singh A."/>
            <person name="Seah K."/>
            <person name="Emmerich C."/>
        </authorList>
    </citation>
    <scope>NUCLEOTIDE SEQUENCE</scope>
    <source>
        <strain evidence="2">DP1</strain>
    </source>
</reference>
<name>A0AAD1U6K6_EUPCR</name>
<proteinExistence type="predicted"/>
<evidence type="ECO:0000256" key="1">
    <source>
        <dbReference type="SAM" id="MobiDB-lite"/>
    </source>
</evidence>